<dbReference type="SUPFAM" id="SSF56112">
    <property type="entry name" value="Protein kinase-like (PK-like)"/>
    <property type="match status" value="1"/>
</dbReference>
<dbReference type="Gene3D" id="1.10.510.10">
    <property type="entry name" value="Transferase(Phosphotransferase) domain 1"/>
    <property type="match status" value="1"/>
</dbReference>
<name>A0ABR9RQ89_9ACTN</name>
<keyword evidence="3" id="KW-0808">Transferase</keyword>
<dbReference type="Pfam" id="PF00069">
    <property type="entry name" value="Pkinase"/>
    <property type="match status" value="1"/>
</dbReference>
<keyword evidence="6" id="KW-0067">ATP-binding</keyword>
<evidence type="ECO:0000256" key="7">
    <source>
        <dbReference type="SAM" id="MobiDB-lite"/>
    </source>
</evidence>
<dbReference type="EMBL" id="JADCSA010000002">
    <property type="protein sequence ID" value="MBE7323721.1"/>
    <property type="molecule type" value="Genomic_DNA"/>
</dbReference>
<dbReference type="InterPro" id="IPR011009">
    <property type="entry name" value="Kinase-like_dom_sf"/>
</dbReference>
<feature type="region of interest" description="Disordered" evidence="7">
    <location>
        <begin position="340"/>
        <end position="363"/>
    </location>
</feature>
<feature type="domain" description="Protein kinase" evidence="8">
    <location>
        <begin position="6"/>
        <end position="258"/>
    </location>
</feature>
<reference evidence="9 10" key="1">
    <citation type="submission" date="2020-10" db="EMBL/GenBank/DDBJ databases">
        <title>Nocardioides sp. isolated from sludge.</title>
        <authorList>
            <person name="Zhang X."/>
        </authorList>
    </citation>
    <scope>NUCLEOTIDE SEQUENCE [LARGE SCALE GENOMIC DNA]</scope>
    <source>
        <strain evidence="9 10">Y6</strain>
    </source>
</reference>
<proteinExistence type="predicted"/>
<dbReference type="RefSeq" id="WP_193637021.1">
    <property type="nucleotide sequence ID" value="NZ_JADCSA010000002.1"/>
</dbReference>
<dbReference type="GO" id="GO:0004674">
    <property type="term" value="F:protein serine/threonine kinase activity"/>
    <property type="evidence" value="ECO:0007669"/>
    <property type="project" value="UniProtKB-KW"/>
</dbReference>
<evidence type="ECO:0000259" key="8">
    <source>
        <dbReference type="PROSITE" id="PS50011"/>
    </source>
</evidence>
<gene>
    <name evidence="9" type="ORF">IEQ44_03530</name>
</gene>
<evidence type="ECO:0000256" key="1">
    <source>
        <dbReference type="ARBA" id="ARBA00012513"/>
    </source>
</evidence>
<keyword evidence="4" id="KW-0547">Nucleotide-binding</keyword>
<organism evidence="9 10">
    <name type="scientific">Nocardioides malaquae</name>
    <dbReference type="NCBI Taxonomy" id="2773426"/>
    <lineage>
        <taxon>Bacteria</taxon>
        <taxon>Bacillati</taxon>
        <taxon>Actinomycetota</taxon>
        <taxon>Actinomycetes</taxon>
        <taxon>Propionibacteriales</taxon>
        <taxon>Nocardioidaceae</taxon>
        <taxon>Nocardioides</taxon>
    </lineage>
</organism>
<evidence type="ECO:0000256" key="4">
    <source>
        <dbReference type="ARBA" id="ARBA00022741"/>
    </source>
</evidence>
<evidence type="ECO:0000256" key="2">
    <source>
        <dbReference type="ARBA" id="ARBA00022527"/>
    </source>
</evidence>
<dbReference type="PROSITE" id="PS50011">
    <property type="entry name" value="PROTEIN_KINASE_DOM"/>
    <property type="match status" value="1"/>
</dbReference>
<evidence type="ECO:0000256" key="6">
    <source>
        <dbReference type="ARBA" id="ARBA00022840"/>
    </source>
</evidence>
<dbReference type="InterPro" id="IPR000719">
    <property type="entry name" value="Prot_kinase_dom"/>
</dbReference>
<protein>
    <recommendedName>
        <fullName evidence="1">non-specific serine/threonine protein kinase</fullName>
        <ecNumber evidence="1">2.7.11.1</ecNumber>
    </recommendedName>
</protein>
<sequence>MSGVRYTFERQIGRGASGPVWAGRDTVLGRQVALKRVGTQPGEPSGPLGPDGAREARLAASLSHPHVVDVLDLAVIDGEHWLVMEYVEGTDLSEVVRSEGPMVPVRAAGLLAQVAEALDAAHRAGIVHRDVKPSNVLVDAEDCAKLTDFGIARSAEDDALTATGLVTGSPAYLAPEVATGRSASPASDVWSLGATLFHLLAGRPPYHVGDNVLSTMYRIVHEEPPRLPEFGPLDQVLQRTMAVDPQQRWTMWQVHEALLHYAEHEAHEAGLPRPVVRGIPAYVGGHGTTSTRSTPAVPLAYAAAGRRHVRTGAWLLGAATTVVVTILAFQLGRGGEDQAELTAAGPGVTSDAPPVTEASSQESAKRAMREFVTSYLAEVTTDRRSAWQRLTPEFQKASNGFGSYSGFWRTVESATPRDVVADPATMTVTYEVDYVMTDGRRLTDRVTLQLSGSGSSLRIAGET</sequence>
<dbReference type="InterPro" id="IPR008271">
    <property type="entry name" value="Ser/Thr_kinase_AS"/>
</dbReference>
<dbReference type="EC" id="2.7.11.1" evidence="1"/>
<dbReference type="PANTHER" id="PTHR43289:SF6">
    <property type="entry name" value="SERINE_THREONINE-PROTEIN KINASE NEKL-3"/>
    <property type="match status" value="1"/>
</dbReference>
<dbReference type="Proteomes" id="UP000756387">
    <property type="component" value="Unassembled WGS sequence"/>
</dbReference>
<evidence type="ECO:0000313" key="9">
    <source>
        <dbReference type="EMBL" id="MBE7323721.1"/>
    </source>
</evidence>
<dbReference type="PANTHER" id="PTHR43289">
    <property type="entry name" value="MITOGEN-ACTIVATED PROTEIN KINASE KINASE KINASE 20-RELATED"/>
    <property type="match status" value="1"/>
</dbReference>
<accession>A0ABR9RQ89</accession>
<evidence type="ECO:0000256" key="5">
    <source>
        <dbReference type="ARBA" id="ARBA00022777"/>
    </source>
</evidence>
<dbReference type="PROSITE" id="PS00108">
    <property type="entry name" value="PROTEIN_KINASE_ST"/>
    <property type="match status" value="1"/>
</dbReference>
<dbReference type="SMART" id="SM00220">
    <property type="entry name" value="S_TKc"/>
    <property type="match status" value="1"/>
</dbReference>
<evidence type="ECO:0000256" key="3">
    <source>
        <dbReference type="ARBA" id="ARBA00022679"/>
    </source>
</evidence>
<dbReference type="CDD" id="cd14014">
    <property type="entry name" value="STKc_PknB_like"/>
    <property type="match status" value="1"/>
</dbReference>
<keyword evidence="2 9" id="KW-0723">Serine/threonine-protein kinase</keyword>
<comment type="caution">
    <text evidence="9">The sequence shown here is derived from an EMBL/GenBank/DDBJ whole genome shotgun (WGS) entry which is preliminary data.</text>
</comment>
<evidence type="ECO:0000313" key="10">
    <source>
        <dbReference type="Proteomes" id="UP000756387"/>
    </source>
</evidence>
<keyword evidence="5 9" id="KW-0418">Kinase</keyword>
<keyword evidence="10" id="KW-1185">Reference proteome</keyword>